<evidence type="ECO:0000313" key="1">
    <source>
        <dbReference type="EMBL" id="KAG5599053.1"/>
    </source>
</evidence>
<dbReference type="OrthoDB" id="1328693at2759"/>
<dbReference type="PANTHER" id="PTHR33180">
    <property type="entry name" value="PHOTOSYSTEM II CP43 REACTION CENTER PROTEIN"/>
    <property type="match status" value="1"/>
</dbReference>
<name>A0A9J5YG49_SOLCO</name>
<reference evidence="1 2" key="1">
    <citation type="submission" date="2020-09" db="EMBL/GenBank/DDBJ databases">
        <title>De no assembly of potato wild relative species, Solanum commersonii.</title>
        <authorList>
            <person name="Cho K."/>
        </authorList>
    </citation>
    <scope>NUCLEOTIDE SEQUENCE [LARGE SCALE GENOMIC DNA]</scope>
    <source>
        <strain evidence="1">LZ3.2</strain>
        <tissue evidence="1">Leaf</tissue>
    </source>
</reference>
<keyword evidence="2" id="KW-1185">Reference proteome</keyword>
<proteinExistence type="predicted"/>
<protein>
    <submittedName>
        <fullName evidence="1">Uncharacterized protein</fullName>
    </submittedName>
</protein>
<comment type="caution">
    <text evidence="1">The sequence shown here is derived from an EMBL/GenBank/DDBJ whole genome shotgun (WGS) entry which is preliminary data.</text>
</comment>
<dbReference type="Proteomes" id="UP000824120">
    <property type="component" value="Chromosome 6"/>
</dbReference>
<gene>
    <name evidence="1" type="ORF">H5410_030423</name>
</gene>
<organism evidence="1 2">
    <name type="scientific">Solanum commersonii</name>
    <name type="common">Commerson's wild potato</name>
    <name type="synonym">Commerson's nightshade</name>
    <dbReference type="NCBI Taxonomy" id="4109"/>
    <lineage>
        <taxon>Eukaryota</taxon>
        <taxon>Viridiplantae</taxon>
        <taxon>Streptophyta</taxon>
        <taxon>Embryophyta</taxon>
        <taxon>Tracheophyta</taxon>
        <taxon>Spermatophyta</taxon>
        <taxon>Magnoliopsida</taxon>
        <taxon>eudicotyledons</taxon>
        <taxon>Gunneridae</taxon>
        <taxon>Pentapetalae</taxon>
        <taxon>asterids</taxon>
        <taxon>lamiids</taxon>
        <taxon>Solanales</taxon>
        <taxon>Solanaceae</taxon>
        <taxon>Solanoideae</taxon>
        <taxon>Solaneae</taxon>
        <taxon>Solanum</taxon>
    </lineage>
</organism>
<dbReference type="EMBL" id="JACXVP010000006">
    <property type="protein sequence ID" value="KAG5599053.1"/>
    <property type="molecule type" value="Genomic_DNA"/>
</dbReference>
<sequence>MTTLENMKKWLAPLISDGTPQWLEFGEAIEKKDLNVGTRYWFGFISNISMPSQMSLFFAMPKQPVWAILLRDGFWVPRDVKKDTKTSISFTDIQRIEVEYLNDEVEKKKAAPVDFSPIVDTDSLPAEAYLLTPAQGASGTSSVVTSDIPSFSVVALPPRPAIAVSRTPLTEVALLRMGQLAYSTNRRVTKLEVAIPGMIQTSLADAMTPLSTTIDALAAKVAVCERRQGATDEVTTLKVAIAVLRSDVD</sequence>
<dbReference type="AlphaFoldDB" id="A0A9J5YG49"/>
<evidence type="ECO:0000313" key="2">
    <source>
        <dbReference type="Proteomes" id="UP000824120"/>
    </source>
</evidence>
<accession>A0A9J5YG49</accession>
<dbReference type="PANTHER" id="PTHR33180:SF31">
    <property type="entry name" value="POLYPROTEIN PROTEIN"/>
    <property type="match status" value="1"/>
</dbReference>